<dbReference type="Proteomes" id="UP001356427">
    <property type="component" value="Unassembled WGS sequence"/>
</dbReference>
<dbReference type="EMBL" id="JAGTTL010000018">
    <property type="protein sequence ID" value="KAK6309335.1"/>
    <property type="molecule type" value="Genomic_DNA"/>
</dbReference>
<evidence type="ECO:0000313" key="1">
    <source>
        <dbReference type="EMBL" id="KAK6309335.1"/>
    </source>
</evidence>
<protein>
    <submittedName>
        <fullName evidence="1">Uncharacterized protein</fullName>
    </submittedName>
</protein>
<comment type="caution">
    <text evidence="1">The sequence shown here is derived from an EMBL/GenBank/DDBJ whole genome shotgun (WGS) entry which is preliminary data.</text>
</comment>
<organism evidence="1 2">
    <name type="scientific">Coregonus suidteri</name>
    <dbReference type="NCBI Taxonomy" id="861788"/>
    <lineage>
        <taxon>Eukaryota</taxon>
        <taxon>Metazoa</taxon>
        <taxon>Chordata</taxon>
        <taxon>Craniata</taxon>
        <taxon>Vertebrata</taxon>
        <taxon>Euteleostomi</taxon>
        <taxon>Actinopterygii</taxon>
        <taxon>Neopterygii</taxon>
        <taxon>Teleostei</taxon>
        <taxon>Protacanthopterygii</taxon>
        <taxon>Salmoniformes</taxon>
        <taxon>Salmonidae</taxon>
        <taxon>Coregoninae</taxon>
        <taxon>Coregonus</taxon>
    </lineage>
</organism>
<dbReference type="AlphaFoldDB" id="A0AAN8QMS4"/>
<name>A0AAN8QMS4_9TELE</name>
<gene>
    <name evidence="1" type="ORF">J4Q44_G00207980</name>
</gene>
<proteinExistence type="predicted"/>
<sequence>MARTMFETGTSIGRKIHRSYWGLINNYRYLSREAVLLHAVENARARKSHQKNNKITNQRKGTDENIETQDTIQRVKNIKLPERHTCLEVGSTLKPTDSRTHLAKCGVPLTPIVQGSLTAASGDNRVANRQTSVSKKLFAAALSERWEVDSGFLSEASPPPHHPELADTVLPATACARPLWWLWTVRWLAQGWAGALVNWHAAAWWITMATSCTISTSVHASL</sequence>
<reference evidence="1 2" key="1">
    <citation type="submission" date="2021-04" db="EMBL/GenBank/DDBJ databases">
        <authorList>
            <person name="De Guttry C."/>
            <person name="Zahm M."/>
            <person name="Klopp C."/>
            <person name="Cabau C."/>
            <person name="Louis A."/>
            <person name="Berthelot C."/>
            <person name="Parey E."/>
            <person name="Roest Crollius H."/>
            <person name="Montfort J."/>
            <person name="Robinson-Rechavi M."/>
            <person name="Bucao C."/>
            <person name="Bouchez O."/>
            <person name="Gislard M."/>
            <person name="Lluch J."/>
            <person name="Milhes M."/>
            <person name="Lampietro C."/>
            <person name="Lopez Roques C."/>
            <person name="Donnadieu C."/>
            <person name="Braasch I."/>
            <person name="Desvignes T."/>
            <person name="Postlethwait J."/>
            <person name="Bobe J."/>
            <person name="Wedekind C."/>
            <person name="Guiguen Y."/>
        </authorList>
    </citation>
    <scope>NUCLEOTIDE SEQUENCE [LARGE SCALE GENOMIC DNA]</scope>
    <source>
        <strain evidence="1">Cs_M1</strain>
        <tissue evidence="1">Blood</tissue>
    </source>
</reference>
<keyword evidence="2" id="KW-1185">Reference proteome</keyword>
<accession>A0AAN8QMS4</accession>
<evidence type="ECO:0000313" key="2">
    <source>
        <dbReference type="Proteomes" id="UP001356427"/>
    </source>
</evidence>